<feature type="region of interest" description="Disordered" evidence="1">
    <location>
        <begin position="116"/>
        <end position="144"/>
    </location>
</feature>
<dbReference type="Proteomes" id="UP000507245">
    <property type="component" value="Unassembled WGS sequence"/>
</dbReference>
<organism evidence="2 3">
    <name type="scientific">Prunus armeniaca</name>
    <name type="common">Apricot</name>
    <name type="synonym">Armeniaca vulgaris</name>
    <dbReference type="NCBI Taxonomy" id="36596"/>
    <lineage>
        <taxon>Eukaryota</taxon>
        <taxon>Viridiplantae</taxon>
        <taxon>Streptophyta</taxon>
        <taxon>Embryophyta</taxon>
        <taxon>Tracheophyta</taxon>
        <taxon>Spermatophyta</taxon>
        <taxon>Magnoliopsida</taxon>
        <taxon>eudicotyledons</taxon>
        <taxon>Gunneridae</taxon>
        <taxon>Pentapetalae</taxon>
        <taxon>rosids</taxon>
        <taxon>fabids</taxon>
        <taxon>Rosales</taxon>
        <taxon>Rosaceae</taxon>
        <taxon>Amygdaloideae</taxon>
        <taxon>Amygdaleae</taxon>
        <taxon>Prunus</taxon>
    </lineage>
</organism>
<evidence type="ECO:0000313" key="3">
    <source>
        <dbReference type="Proteomes" id="UP000507245"/>
    </source>
</evidence>
<accession>A0A6J5WTU4</accession>
<evidence type="ECO:0000313" key="2">
    <source>
        <dbReference type="EMBL" id="CAB4305196.1"/>
    </source>
</evidence>
<evidence type="ECO:0000256" key="1">
    <source>
        <dbReference type="SAM" id="MobiDB-lite"/>
    </source>
</evidence>
<name>A0A6J5WTU4_PRUAR</name>
<keyword evidence="3" id="KW-1185">Reference proteome</keyword>
<gene>
    <name evidence="2" type="ORF">ORAREDHAP_LOCUS23087</name>
</gene>
<feature type="compositionally biased region" description="Polar residues" evidence="1">
    <location>
        <begin position="127"/>
        <end position="144"/>
    </location>
</feature>
<sequence>MAPKPSELAGVDSSSAHSVKAPLTCLTVRQIKIIEPTDSILSNFSNLSKQLSTCVCKGTNSTASTTDTVRELVFPIMSYALDTRHPTVREVDNRTCKSPQITYIRFAIHLPFGRKAKRDMPHGKPRSSCQPPTMVSDQQPRIIS</sequence>
<dbReference type="EMBL" id="CAEKKB010000003">
    <property type="protein sequence ID" value="CAB4305196.1"/>
    <property type="molecule type" value="Genomic_DNA"/>
</dbReference>
<dbReference type="AlphaFoldDB" id="A0A6J5WTU4"/>
<proteinExistence type="predicted"/>
<reference evidence="3" key="1">
    <citation type="journal article" date="2020" name="Genome Biol.">
        <title>Gamete binning: chromosome-level and haplotype-resolved genome assembly enabled by high-throughput single-cell sequencing of gamete genomes.</title>
        <authorList>
            <person name="Campoy J.A."/>
            <person name="Sun H."/>
            <person name="Goel M."/>
            <person name="Jiao W.-B."/>
            <person name="Folz-Donahue K."/>
            <person name="Wang N."/>
            <person name="Rubio M."/>
            <person name="Liu C."/>
            <person name="Kukat C."/>
            <person name="Ruiz D."/>
            <person name="Huettel B."/>
            <person name="Schneeberger K."/>
        </authorList>
    </citation>
    <scope>NUCLEOTIDE SEQUENCE [LARGE SCALE GENOMIC DNA]</scope>
    <source>
        <strain evidence="3">cv. Rojo Pasion</strain>
    </source>
</reference>
<protein>
    <submittedName>
        <fullName evidence="2">Uncharacterized protein</fullName>
    </submittedName>
</protein>